<keyword evidence="2" id="KW-1185">Reference proteome</keyword>
<reference evidence="1" key="1">
    <citation type="submission" date="2021-06" db="EMBL/GenBank/DDBJ databases">
        <title>Parelaphostrongylus tenuis whole genome reference sequence.</title>
        <authorList>
            <person name="Garwood T.J."/>
            <person name="Larsen P.A."/>
            <person name="Fountain-Jones N.M."/>
            <person name="Garbe J.R."/>
            <person name="Macchietto M.G."/>
            <person name="Kania S.A."/>
            <person name="Gerhold R.W."/>
            <person name="Richards J.E."/>
            <person name="Wolf T.M."/>
        </authorList>
    </citation>
    <scope>NUCLEOTIDE SEQUENCE</scope>
    <source>
        <strain evidence="1">MNPRO001-30</strain>
        <tissue evidence="1">Meninges</tissue>
    </source>
</reference>
<name>A0AAD5M0C0_PARTN</name>
<gene>
    <name evidence="1" type="ORF">KIN20_002800</name>
</gene>
<dbReference type="EMBL" id="JAHQIW010000364">
    <property type="protein sequence ID" value="KAJ1347673.1"/>
    <property type="molecule type" value="Genomic_DNA"/>
</dbReference>
<organism evidence="1 2">
    <name type="scientific">Parelaphostrongylus tenuis</name>
    <name type="common">Meningeal worm</name>
    <dbReference type="NCBI Taxonomy" id="148309"/>
    <lineage>
        <taxon>Eukaryota</taxon>
        <taxon>Metazoa</taxon>
        <taxon>Ecdysozoa</taxon>
        <taxon>Nematoda</taxon>
        <taxon>Chromadorea</taxon>
        <taxon>Rhabditida</taxon>
        <taxon>Rhabditina</taxon>
        <taxon>Rhabditomorpha</taxon>
        <taxon>Strongyloidea</taxon>
        <taxon>Metastrongylidae</taxon>
        <taxon>Parelaphostrongylus</taxon>
    </lineage>
</organism>
<proteinExistence type="predicted"/>
<comment type="caution">
    <text evidence="1">The sequence shown here is derived from an EMBL/GenBank/DDBJ whole genome shotgun (WGS) entry which is preliminary data.</text>
</comment>
<evidence type="ECO:0000313" key="1">
    <source>
        <dbReference type="EMBL" id="KAJ1347673.1"/>
    </source>
</evidence>
<dbReference type="AlphaFoldDB" id="A0AAD5M0C0"/>
<sequence>MLKELNEAVKKVELRMNRIKTHFMKNQWCNGENIRLDGSLITETSSYVYFGRSLNMENNMKEKLDRRKKAP</sequence>
<evidence type="ECO:0000313" key="2">
    <source>
        <dbReference type="Proteomes" id="UP001196413"/>
    </source>
</evidence>
<dbReference type="Proteomes" id="UP001196413">
    <property type="component" value="Unassembled WGS sequence"/>
</dbReference>
<accession>A0AAD5M0C0</accession>
<protein>
    <submittedName>
        <fullName evidence="1">Uncharacterized protein</fullName>
    </submittedName>
</protein>